<feature type="transmembrane region" description="Helical" evidence="1">
    <location>
        <begin position="265"/>
        <end position="285"/>
    </location>
</feature>
<dbReference type="Gramene" id="AET4Gv20613800.7">
    <property type="protein sequence ID" value="AET4Gv20613800.7"/>
    <property type="gene ID" value="AET4Gv20613800"/>
</dbReference>
<reference evidence="3" key="3">
    <citation type="journal article" date="2017" name="Nature">
        <title>Genome sequence of the progenitor of the wheat D genome Aegilops tauschii.</title>
        <authorList>
            <person name="Luo M.C."/>
            <person name="Gu Y.Q."/>
            <person name="Puiu D."/>
            <person name="Wang H."/>
            <person name="Twardziok S.O."/>
            <person name="Deal K.R."/>
            <person name="Huo N."/>
            <person name="Zhu T."/>
            <person name="Wang L."/>
            <person name="Wang Y."/>
            <person name="McGuire P.E."/>
            <person name="Liu S."/>
            <person name="Long H."/>
            <person name="Ramasamy R.K."/>
            <person name="Rodriguez J.C."/>
            <person name="Van S.L."/>
            <person name="Yuan L."/>
            <person name="Wang Z."/>
            <person name="Xia Z."/>
            <person name="Xiao L."/>
            <person name="Anderson O.D."/>
            <person name="Ouyang S."/>
            <person name="Liang Y."/>
            <person name="Zimin A.V."/>
            <person name="Pertea G."/>
            <person name="Qi P."/>
            <person name="Bennetzen J.L."/>
            <person name="Dai X."/>
            <person name="Dawson M.W."/>
            <person name="Muller H.G."/>
            <person name="Kugler K."/>
            <person name="Rivarola-Duarte L."/>
            <person name="Spannagl M."/>
            <person name="Mayer K.F.X."/>
            <person name="Lu F.H."/>
            <person name="Bevan M.W."/>
            <person name="Leroy P."/>
            <person name="Li P."/>
            <person name="You F.M."/>
            <person name="Sun Q."/>
            <person name="Liu Z."/>
            <person name="Lyons E."/>
            <person name="Wicker T."/>
            <person name="Salzberg S.L."/>
            <person name="Devos K.M."/>
            <person name="Dvorak J."/>
        </authorList>
    </citation>
    <scope>NUCLEOTIDE SEQUENCE [LARGE SCALE GENOMIC DNA]</scope>
    <source>
        <strain evidence="3">cv. AL8/78</strain>
    </source>
</reference>
<dbReference type="InterPro" id="IPR031121">
    <property type="entry name" value="RIK/BLOM7"/>
</dbReference>
<evidence type="ECO:0000313" key="4">
    <source>
        <dbReference type="Proteomes" id="UP000015105"/>
    </source>
</evidence>
<dbReference type="Pfam" id="PF22675">
    <property type="entry name" value="KH-I_KHDC4-BBP"/>
    <property type="match status" value="1"/>
</dbReference>
<dbReference type="SUPFAM" id="SSF54791">
    <property type="entry name" value="Eukaryotic type KH-domain (KH-domain type I)"/>
    <property type="match status" value="1"/>
</dbReference>
<protein>
    <recommendedName>
        <fullName evidence="2">KHDC4/BBP-like KH-domain type I domain-containing protein</fullName>
    </recommendedName>
</protein>
<dbReference type="PANTHER" id="PTHR15744">
    <property type="entry name" value="BLOM7"/>
    <property type="match status" value="1"/>
</dbReference>
<reference evidence="3" key="4">
    <citation type="submission" date="2019-03" db="UniProtKB">
        <authorList>
            <consortium name="EnsemblPlants"/>
        </authorList>
    </citation>
    <scope>IDENTIFICATION</scope>
</reference>
<accession>A0A453IMT8</accession>
<dbReference type="InterPro" id="IPR055256">
    <property type="entry name" value="KH_1_KHDC4/BBP-like"/>
</dbReference>
<keyword evidence="1" id="KW-0812">Transmembrane</keyword>
<keyword evidence="1" id="KW-0472">Membrane</keyword>
<feature type="domain" description="KHDC4/BBP-like KH-domain type I" evidence="2">
    <location>
        <begin position="2"/>
        <end position="52"/>
    </location>
</feature>
<organism evidence="3 4">
    <name type="scientific">Aegilops tauschii subsp. strangulata</name>
    <name type="common">Goatgrass</name>
    <dbReference type="NCBI Taxonomy" id="200361"/>
    <lineage>
        <taxon>Eukaryota</taxon>
        <taxon>Viridiplantae</taxon>
        <taxon>Streptophyta</taxon>
        <taxon>Embryophyta</taxon>
        <taxon>Tracheophyta</taxon>
        <taxon>Spermatophyta</taxon>
        <taxon>Magnoliopsida</taxon>
        <taxon>Liliopsida</taxon>
        <taxon>Poales</taxon>
        <taxon>Poaceae</taxon>
        <taxon>BOP clade</taxon>
        <taxon>Pooideae</taxon>
        <taxon>Triticodae</taxon>
        <taxon>Triticeae</taxon>
        <taxon>Triticinae</taxon>
        <taxon>Aegilops</taxon>
    </lineage>
</organism>
<feature type="transmembrane region" description="Helical" evidence="1">
    <location>
        <begin position="227"/>
        <end position="245"/>
    </location>
</feature>
<keyword evidence="4" id="KW-1185">Reference proteome</keyword>
<dbReference type="Proteomes" id="UP000015105">
    <property type="component" value="Chromosome 4D"/>
</dbReference>
<dbReference type="GO" id="GO:0005634">
    <property type="term" value="C:nucleus"/>
    <property type="evidence" value="ECO:0007669"/>
    <property type="project" value="InterPro"/>
</dbReference>
<dbReference type="AlphaFoldDB" id="A0A453IMT8"/>
<reference evidence="4" key="2">
    <citation type="journal article" date="2017" name="Nat. Plants">
        <title>The Aegilops tauschii genome reveals multiple impacts of transposons.</title>
        <authorList>
            <person name="Zhao G."/>
            <person name="Zou C."/>
            <person name="Li K."/>
            <person name="Wang K."/>
            <person name="Li T."/>
            <person name="Gao L."/>
            <person name="Zhang X."/>
            <person name="Wang H."/>
            <person name="Yang Z."/>
            <person name="Liu X."/>
            <person name="Jiang W."/>
            <person name="Mao L."/>
            <person name="Kong X."/>
            <person name="Jiao Y."/>
            <person name="Jia J."/>
        </authorList>
    </citation>
    <scope>NUCLEOTIDE SEQUENCE [LARGE SCALE GENOMIC DNA]</scope>
    <source>
        <strain evidence="4">cv. AL8/78</strain>
    </source>
</reference>
<evidence type="ECO:0000259" key="2">
    <source>
        <dbReference type="Pfam" id="PF22675"/>
    </source>
</evidence>
<dbReference type="GO" id="GO:0003723">
    <property type="term" value="F:RNA binding"/>
    <property type="evidence" value="ECO:0007669"/>
    <property type="project" value="InterPro"/>
</dbReference>
<reference evidence="3" key="5">
    <citation type="journal article" date="2021" name="G3 (Bethesda)">
        <title>Aegilops tauschii genome assembly Aet v5.0 features greater sequence contiguity and improved annotation.</title>
        <authorList>
            <person name="Wang L."/>
            <person name="Zhu T."/>
            <person name="Rodriguez J.C."/>
            <person name="Deal K.R."/>
            <person name="Dubcovsky J."/>
            <person name="McGuire P.E."/>
            <person name="Lux T."/>
            <person name="Spannagl M."/>
            <person name="Mayer K.F.X."/>
            <person name="Baldrich P."/>
            <person name="Meyers B.C."/>
            <person name="Huo N."/>
            <person name="Gu Y.Q."/>
            <person name="Zhou H."/>
            <person name="Devos K.M."/>
            <person name="Bennetzen J.L."/>
            <person name="Unver T."/>
            <person name="Budak H."/>
            <person name="Gulick P.J."/>
            <person name="Galiba G."/>
            <person name="Kalapos B."/>
            <person name="Nelson D.R."/>
            <person name="Li P."/>
            <person name="You F.M."/>
            <person name="Luo M.C."/>
            <person name="Dvorak J."/>
        </authorList>
    </citation>
    <scope>NUCLEOTIDE SEQUENCE [LARGE SCALE GENOMIC DNA]</scope>
    <source>
        <strain evidence="3">cv. AL8/78</strain>
    </source>
</reference>
<name>A0A453IMT8_AEGTS</name>
<dbReference type="EnsemblPlants" id="AET4Gv20613800.7">
    <property type="protein sequence ID" value="AET4Gv20613800.7"/>
    <property type="gene ID" value="AET4Gv20613800"/>
</dbReference>
<evidence type="ECO:0000313" key="3">
    <source>
        <dbReference type="EnsemblPlants" id="AET4Gv20613800.7"/>
    </source>
</evidence>
<reference evidence="4" key="1">
    <citation type="journal article" date="2014" name="Science">
        <title>Ancient hybridizations among the ancestral genomes of bread wheat.</title>
        <authorList>
            <consortium name="International Wheat Genome Sequencing Consortium,"/>
            <person name="Marcussen T."/>
            <person name="Sandve S.R."/>
            <person name="Heier L."/>
            <person name="Spannagl M."/>
            <person name="Pfeifer M."/>
            <person name="Jakobsen K.S."/>
            <person name="Wulff B.B."/>
            <person name="Steuernagel B."/>
            <person name="Mayer K.F."/>
            <person name="Olsen O.A."/>
        </authorList>
    </citation>
    <scope>NUCLEOTIDE SEQUENCE [LARGE SCALE GENOMIC DNA]</scope>
    <source>
        <strain evidence="4">cv. AL8/78</strain>
    </source>
</reference>
<proteinExistence type="predicted"/>
<sequence length="291" mass="31221">MQDQYINHIMNETGVTVVLRGKDSGNLGNCHAEGVHLKSLEAAKVLAENLLDTIAAELGASRISSSKVYGAVPPPQQLLTGVHTSGTSDICVSTGASHSFAPTGVTSPISAPSVTLQSGAPTYSGIPPPSNLIYPSQAANRGASYNGYGDIYPQATPLQQVALTLKHASSSTTQVIPVASTSASMTTSVNTSTKLEADKRSQRRKFQELPTADLQVFSLTMSEARRVVIDLYVFFFSTGFIPSWSLQSRWCLADKICRVILLVNWMIASIFLLLMQSTLVFNLLLPACRLQ</sequence>
<dbReference type="PANTHER" id="PTHR15744:SF0">
    <property type="entry name" value="KH HOMOLOGY DOMAIN-CONTAINING PROTEIN 4"/>
    <property type="match status" value="1"/>
</dbReference>
<evidence type="ECO:0000256" key="1">
    <source>
        <dbReference type="SAM" id="Phobius"/>
    </source>
</evidence>
<keyword evidence="1" id="KW-1133">Transmembrane helix</keyword>
<dbReference type="InterPro" id="IPR036612">
    <property type="entry name" value="KH_dom_type_1_sf"/>
</dbReference>